<reference evidence="2" key="1">
    <citation type="submission" date="2018-05" db="EMBL/GenBank/DDBJ databases">
        <authorList>
            <person name="Lanie J.A."/>
            <person name="Ng W.-L."/>
            <person name="Kazmierczak K.M."/>
            <person name="Andrzejewski T.M."/>
            <person name="Davidsen T.M."/>
            <person name="Wayne K.J."/>
            <person name="Tettelin H."/>
            <person name="Glass J.I."/>
            <person name="Rusch D."/>
            <person name="Podicherti R."/>
            <person name="Tsui H.-C.T."/>
            <person name="Winkler M.E."/>
        </authorList>
    </citation>
    <scope>NUCLEOTIDE SEQUENCE</scope>
</reference>
<sequence length="471" mass="51173">MNKGDLPFLSITELSYYIHKKDVSPVEVVEALLDRIDKVDSKLHAFITVCREDSLKAAKTAEKEISRGIYKGPLHGIPLGAKDQWWAKGVLTTCGSTILKNFVPNTDATVIANLKQAGGILLGKTNMTEFAMGYTQHYPYGTPKNPWNLDHMPGGSSAGSGSAPAAFLCPAALGEDTAGSIRGPASYCGIVGLRPSVGRVSRYGLIGSSYSMDVIGPLARTVKDTALVLEAIAGHDPKDKYTWKSPVPTYSAMLDGNINTKRIAVITEMMDAPSLDPEVRAAVKTAASVLEKIGAQVSEISFASIGNAGSIASPIYMVEGASNQWDNLTKRPDEYERNMRLTYFASALIPAQTYYKAQRLRELFRIDFLKLFEEYDAILYPTQPTTAMKIIEKGGFGTKDNILADLRGRRAFGNAVNLVGSPSLSVPCGFSKAMLPIGMQLIGRPMEEETILNIGHAYEKATKWHTIRPNI</sequence>
<dbReference type="InterPro" id="IPR036928">
    <property type="entry name" value="AS_sf"/>
</dbReference>
<evidence type="ECO:0000313" key="2">
    <source>
        <dbReference type="EMBL" id="SVA24044.1"/>
    </source>
</evidence>
<dbReference type="GO" id="GO:0003824">
    <property type="term" value="F:catalytic activity"/>
    <property type="evidence" value="ECO:0007669"/>
    <property type="project" value="InterPro"/>
</dbReference>
<dbReference type="InterPro" id="IPR000120">
    <property type="entry name" value="Amidase"/>
</dbReference>
<proteinExistence type="predicted"/>
<dbReference type="Pfam" id="PF01425">
    <property type="entry name" value="Amidase"/>
    <property type="match status" value="1"/>
</dbReference>
<gene>
    <name evidence="2" type="ORF">METZ01_LOCUS76898</name>
</gene>
<evidence type="ECO:0000259" key="1">
    <source>
        <dbReference type="Pfam" id="PF01425"/>
    </source>
</evidence>
<feature type="domain" description="Amidase" evidence="1">
    <location>
        <begin position="27"/>
        <end position="452"/>
    </location>
</feature>
<name>A0A381U7S3_9ZZZZ</name>
<organism evidence="2">
    <name type="scientific">marine metagenome</name>
    <dbReference type="NCBI Taxonomy" id="408172"/>
    <lineage>
        <taxon>unclassified sequences</taxon>
        <taxon>metagenomes</taxon>
        <taxon>ecological metagenomes</taxon>
    </lineage>
</organism>
<dbReference type="PANTHER" id="PTHR11895">
    <property type="entry name" value="TRANSAMIDASE"/>
    <property type="match status" value="1"/>
</dbReference>
<dbReference type="AlphaFoldDB" id="A0A381U7S3"/>
<accession>A0A381U7S3</accession>
<dbReference type="Gene3D" id="3.90.1300.10">
    <property type="entry name" value="Amidase signature (AS) domain"/>
    <property type="match status" value="1"/>
</dbReference>
<protein>
    <recommendedName>
        <fullName evidence="1">Amidase domain-containing protein</fullName>
    </recommendedName>
</protein>
<dbReference type="PANTHER" id="PTHR11895:SF7">
    <property type="entry name" value="GLUTAMYL-TRNA(GLN) AMIDOTRANSFERASE SUBUNIT A, MITOCHONDRIAL"/>
    <property type="match status" value="1"/>
</dbReference>
<dbReference type="EMBL" id="UINC01005865">
    <property type="protein sequence ID" value="SVA24044.1"/>
    <property type="molecule type" value="Genomic_DNA"/>
</dbReference>
<dbReference type="SUPFAM" id="SSF75304">
    <property type="entry name" value="Amidase signature (AS) enzymes"/>
    <property type="match status" value="1"/>
</dbReference>
<dbReference type="InterPro" id="IPR023631">
    <property type="entry name" value="Amidase_dom"/>
</dbReference>